<dbReference type="Pfam" id="PF10604">
    <property type="entry name" value="Polyketide_cyc2"/>
    <property type="match status" value="1"/>
</dbReference>
<evidence type="ECO:0000313" key="1">
    <source>
        <dbReference type="EMBL" id="MFD0750001.1"/>
    </source>
</evidence>
<reference evidence="2" key="1">
    <citation type="journal article" date="2019" name="Int. J. Syst. Evol. Microbiol.">
        <title>The Global Catalogue of Microorganisms (GCM) 10K type strain sequencing project: providing services to taxonomists for standard genome sequencing and annotation.</title>
        <authorList>
            <consortium name="The Broad Institute Genomics Platform"/>
            <consortium name="The Broad Institute Genome Sequencing Center for Infectious Disease"/>
            <person name="Wu L."/>
            <person name="Ma J."/>
        </authorList>
    </citation>
    <scope>NUCLEOTIDE SEQUENCE [LARGE SCALE GENOMIC DNA]</scope>
    <source>
        <strain evidence="2">CCUG 63418</strain>
    </source>
</reference>
<comment type="caution">
    <text evidence="1">The sequence shown here is derived from an EMBL/GenBank/DDBJ whole genome shotgun (WGS) entry which is preliminary data.</text>
</comment>
<dbReference type="Gene3D" id="3.30.530.20">
    <property type="match status" value="1"/>
</dbReference>
<dbReference type="EMBL" id="JBHTHU010000005">
    <property type="protein sequence ID" value="MFD0750001.1"/>
    <property type="molecule type" value="Genomic_DNA"/>
</dbReference>
<dbReference type="SUPFAM" id="SSF55961">
    <property type="entry name" value="Bet v1-like"/>
    <property type="match status" value="1"/>
</dbReference>
<sequence>MSTFKSTVTVNRSVDEVFNFLADFNNHKGLMPDNVVNWKSGYNDAYFEVPGMLKLSLKITERKPNNYIEISPVEKPPFAVKLNWEIKGDNDTSTVTFIITAELNMMMKMMASAPLQKLADHQTKALVTQLN</sequence>
<dbReference type="InterPro" id="IPR023393">
    <property type="entry name" value="START-like_dom_sf"/>
</dbReference>
<dbReference type="Proteomes" id="UP001596958">
    <property type="component" value="Unassembled WGS sequence"/>
</dbReference>
<accession>A0ABW2YZU2</accession>
<proteinExistence type="predicted"/>
<protein>
    <submittedName>
        <fullName evidence="1">SRPBCC family protein</fullName>
    </submittedName>
</protein>
<dbReference type="CDD" id="cd07812">
    <property type="entry name" value="SRPBCC"/>
    <property type="match status" value="1"/>
</dbReference>
<keyword evidence="2" id="KW-1185">Reference proteome</keyword>
<organism evidence="1 2">
    <name type="scientific">Mucilaginibacter calamicampi</name>
    <dbReference type="NCBI Taxonomy" id="1302352"/>
    <lineage>
        <taxon>Bacteria</taxon>
        <taxon>Pseudomonadati</taxon>
        <taxon>Bacteroidota</taxon>
        <taxon>Sphingobacteriia</taxon>
        <taxon>Sphingobacteriales</taxon>
        <taxon>Sphingobacteriaceae</taxon>
        <taxon>Mucilaginibacter</taxon>
    </lineage>
</organism>
<gene>
    <name evidence="1" type="ORF">ACFQZS_07600</name>
</gene>
<dbReference type="RefSeq" id="WP_377098862.1">
    <property type="nucleotide sequence ID" value="NZ_JBHTHU010000005.1"/>
</dbReference>
<dbReference type="InterPro" id="IPR019587">
    <property type="entry name" value="Polyketide_cyclase/dehydratase"/>
</dbReference>
<name>A0ABW2YZU2_9SPHI</name>
<evidence type="ECO:0000313" key="2">
    <source>
        <dbReference type="Proteomes" id="UP001596958"/>
    </source>
</evidence>